<dbReference type="RefSeq" id="WP_381497009.1">
    <property type="nucleotide sequence ID" value="NZ_JBHUOM010000001.1"/>
</dbReference>
<accession>A0ABW6ABR2</accession>
<feature type="region of interest" description="Disordered" evidence="8">
    <location>
        <begin position="1027"/>
        <end position="1060"/>
    </location>
</feature>
<dbReference type="Proteomes" id="UP001597512">
    <property type="component" value="Unassembled WGS sequence"/>
</dbReference>
<dbReference type="NCBIfam" id="TIGR04056">
    <property type="entry name" value="OMP_RagA_SusC"/>
    <property type="match status" value="1"/>
</dbReference>
<evidence type="ECO:0000256" key="9">
    <source>
        <dbReference type="SAM" id="SignalP"/>
    </source>
</evidence>
<keyword evidence="5 7" id="KW-0472">Membrane</keyword>
<evidence type="ECO:0000256" key="7">
    <source>
        <dbReference type="PROSITE-ProRule" id="PRU01360"/>
    </source>
</evidence>
<name>A0ABW6ABR2_9BACT</name>
<organism evidence="11 12">
    <name type="scientific">Spirosoma flavum</name>
    <dbReference type="NCBI Taxonomy" id="2048557"/>
    <lineage>
        <taxon>Bacteria</taxon>
        <taxon>Pseudomonadati</taxon>
        <taxon>Bacteroidota</taxon>
        <taxon>Cytophagia</taxon>
        <taxon>Cytophagales</taxon>
        <taxon>Cytophagaceae</taxon>
        <taxon>Spirosoma</taxon>
    </lineage>
</organism>
<dbReference type="PROSITE" id="PS52016">
    <property type="entry name" value="TONB_DEPENDENT_REC_3"/>
    <property type="match status" value="1"/>
</dbReference>
<dbReference type="SUPFAM" id="SSF56935">
    <property type="entry name" value="Porins"/>
    <property type="match status" value="1"/>
</dbReference>
<dbReference type="Gene3D" id="2.40.170.20">
    <property type="entry name" value="TonB-dependent receptor, beta-barrel domain"/>
    <property type="match status" value="1"/>
</dbReference>
<evidence type="ECO:0000256" key="6">
    <source>
        <dbReference type="ARBA" id="ARBA00023237"/>
    </source>
</evidence>
<protein>
    <submittedName>
        <fullName evidence="11">SusC/RagA family TonB-linked outer membrane protein</fullName>
    </submittedName>
</protein>
<comment type="caution">
    <text evidence="11">The sequence shown here is derived from an EMBL/GenBank/DDBJ whole genome shotgun (WGS) entry which is preliminary data.</text>
</comment>
<feature type="chain" id="PRO_5045419739" evidence="9">
    <location>
        <begin position="22"/>
        <end position="1069"/>
    </location>
</feature>
<evidence type="ECO:0000256" key="4">
    <source>
        <dbReference type="ARBA" id="ARBA00022692"/>
    </source>
</evidence>
<keyword evidence="3 7" id="KW-1134">Transmembrane beta strand</keyword>
<dbReference type="Gene3D" id="2.60.40.1120">
    <property type="entry name" value="Carboxypeptidase-like, regulatory domain"/>
    <property type="match status" value="1"/>
</dbReference>
<feature type="compositionally biased region" description="Polar residues" evidence="8">
    <location>
        <begin position="1027"/>
        <end position="1037"/>
    </location>
</feature>
<dbReference type="Pfam" id="PF07715">
    <property type="entry name" value="Plug"/>
    <property type="match status" value="1"/>
</dbReference>
<keyword evidence="6 7" id="KW-0998">Cell outer membrane</keyword>
<dbReference type="InterPro" id="IPR037066">
    <property type="entry name" value="Plug_dom_sf"/>
</dbReference>
<evidence type="ECO:0000313" key="11">
    <source>
        <dbReference type="EMBL" id="MFD2932822.1"/>
    </source>
</evidence>
<dbReference type="InterPro" id="IPR039426">
    <property type="entry name" value="TonB-dep_rcpt-like"/>
</dbReference>
<evidence type="ECO:0000256" key="5">
    <source>
        <dbReference type="ARBA" id="ARBA00023136"/>
    </source>
</evidence>
<feature type="signal peptide" evidence="9">
    <location>
        <begin position="1"/>
        <end position="21"/>
    </location>
</feature>
<dbReference type="InterPro" id="IPR036942">
    <property type="entry name" value="Beta-barrel_TonB_sf"/>
</dbReference>
<dbReference type="SUPFAM" id="SSF49464">
    <property type="entry name" value="Carboxypeptidase regulatory domain-like"/>
    <property type="match status" value="1"/>
</dbReference>
<gene>
    <name evidence="11" type="ORF">ACFS25_03470</name>
</gene>
<evidence type="ECO:0000256" key="2">
    <source>
        <dbReference type="ARBA" id="ARBA00022448"/>
    </source>
</evidence>
<keyword evidence="2 7" id="KW-0813">Transport</keyword>
<feature type="domain" description="TonB-dependent receptor plug" evidence="10">
    <location>
        <begin position="120"/>
        <end position="226"/>
    </location>
</feature>
<reference evidence="12" key="1">
    <citation type="journal article" date="2019" name="Int. J. Syst. Evol. Microbiol.">
        <title>The Global Catalogue of Microorganisms (GCM) 10K type strain sequencing project: providing services to taxonomists for standard genome sequencing and annotation.</title>
        <authorList>
            <consortium name="The Broad Institute Genomics Platform"/>
            <consortium name="The Broad Institute Genome Sequencing Center for Infectious Disease"/>
            <person name="Wu L."/>
            <person name="Ma J."/>
        </authorList>
    </citation>
    <scope>NUCLEOTIDE SEQUENCE [LARGE SCALE GENOMIC DNA]</scope>
    <source>
        <strain evidence="12">KCTC 52490</strain>
    </source>
</reference>
<dbReference type="Gene3D" id="2.170.130.10">
    <property type="entry name" value="TonB-dependent receptor, plug domain"/>
    <property type="match status" value="1"/>
</dbReference>
<sequence>MSRILCVSMLLVCSLWTTAWAQERRVVGKVTSAEDGSSLPGVSVVIKGTTKGTTTDAGGVYDLVVPNSKGTILVFSFVGVTSQEVKLGSDTEVNVSLVSDSRQLSEVVVTGVGVATSKTKLGIAVESVSAKDLPPAPTASIDQALVGKIAGAQITSANGTPGSKANILLRGINTINRGTAPIVLMDGVQVGSTDLNSLDLNTIDRVEVIQGAAAGTLYGAQGANGVIQLFSKRGKDGPAQISFSNSYASNSYINSGGVAQANKHAFVTDASNNVIGVSGKPLTLDPTSSTYLENVQYNALDVNSQANKAYDQNLKFYDLYAMFFRPSETINNSLSISGGSAKADYSITASNSYQTTILKNNGAYDRSNLVSNIGMKLAKNLTLRSITQLVYTKNTIKTNDRSVWYDINNTRPFANYDYVDPDGNYAAAMGSAVGVNGYNPNYRLQYRNHQDNKVDIIQSVELDYKPIKYLDLNAKYGLNYTQEEDRYTYANQTLNRNIVANPTYYTGSNASDAKGEIDTYQYKTVFQNFLASAFIKTDFQEDFKINIPIRTSTQIAFDYRKNNYKEFDAYGLGLPTYTPYTAAQGSTYRISLDNSTPFVTYGYLINQHIEYGELAGVTAGFRSDWSSAFGGGSTPFTFPHADGYVRPSSLSFWQNSALGNYIPEFKLRAAYGQAGIQPRPFDRYVTLGTRTFGTNNVFYNTTTQSNPDLGVEVSKELEIGSDFTVKGGNGDWFRKLNFAFSYWTRSTDNAIYNVNAAPSTGIGNIKDNAFSLSSKGTQLSLNATMYRGKSFTWNLTANFGHQSSQIDAVKGNQQIVVTSSAGSTNYVLKAGQKIGQLFGYLGIHSLDQVLPDGTPAIAESAKPNYEVASNGYVVNKTTKQPLFSSAQYSFGDPNPKFVSSFINDISFRDIVTLNFQFDWTQGSHIYNQTKEWMYRDGIHKDYTNPITINGQTGAWTAFYRGVYQAGANNGTKDYFYEDASFVRLRNVALGVELTKLIKLPLRRLQVVFSGRNLLTFTKYTGFDPEVNSGQTTGSNLASGGGENSAWDRGTDHNTTPNNRSYQVSLNFGL</sequence>
<evidence type="ECO:0000313" key="12">
    <source>
        <dbReference type="Proteomes" id="UP001597512"/>
    </source>
</evidence>
<comment type="subcellular location">
    <subcellularLocation>
        <location evidence="1 7">Cell outer membrane</location>
        <topology evidence="1 7">Multi-pass membrane protein</topology>
    </subcellularLocation>
</comment>
<dbReference type="InterPro" id="IPR008969">
    <property type="entry name" value="CarboxyPept-like_regulatory"/>
</dbReference>
<keyword evidence="9" id="KW-0732">Signal</keyword>
<keyword evidence="4 7" id="KW-0812">Transmembrane</keyword>
<dbReference type="InterPro" id="IPR023996">
    <property type="entry name" value="TonB-dep_OMP_SusC/RagA"/>
</dbReference>
<evidence type="ECO:0000259" key="10">
    <source>
        <dbReference type="Pfam" id="PF07715"/>
    </source>
</evidence>
<proteinExistence type="inferred from homology"/>
<evidence type="ECO:0000256" key="8">
    <source>
        <dbReference type="SAM" id="MobiDB-lite"/>
    </source>
</evidence>
<dbReference type="Pfam" id="PF13715">
    <property type="entry name" value="CarbopepD_reg_2"/>
    <property type="match status" value="1"/>
</dbReference>
<evidence type="ECO:0000256" key="1">
    <source>
        <dbReference type="ARBA" id="ARBA00004571"/>
    </source>
</evidence>
<keyword evidence="12" id="KW-1185">Reference proteome</keyword>
<dbReference type="EMBL" id="JBHUOM010000001">
    <property type="protein sequence ID" value="MFD2932822.1"/>
    <property type="molecule type" value="Genomic_DNA"/>
</dbReference>
<evidence type="ECO:0000256" key="3">
    <source>
        <dbReference type="ARBA" id="ARBA00022452"/>
    </source>
</evidence>
<comment type="similarity">
    <text evidence="7">Belongs to the TonB-dependent receptor family.</text>
</comment>
<dbReference type="InterPro" id="IPR012910">
    <property type="entry name" value="Plug_dom"/>
</dbReference>